<feature type="chain" id="PRO_5046598219" evidence="7">
    <location>
        <begin position="23"/>
        <end position="539"/>
    </location>
</feature>
<dbReference type="InterPro" id="IPR015500">
    <property type="entry name" value="Peptidase_S8_subtilisin-rel"/>
</dbReference>
<dbReference type="PROSITE" id="PS51257">
    <property type="entry name" value="PROKAR_LIPOPROTEIN"/>
    <property type="match status" value="1"/>
</dbReference>
<dbReference type="PRINTS" id="PR00723">
    <property type="entry name" value="SUBTILISIN"/>
</dbReference>
<feature type="active site" description="Charge relay system" evidence="5">
    <location>
        <position position="292"/>
    </location>
</feature>
<evidence type="ECO:0000313" key="9">
    <source>
        <dbReference type="EMBL" id="MFD2917103.1"/>
    </source>
</evidence>
<dbReference type="CDD" id="cd07483">
    <property type="entry name" value="Peptidases_S8_Subtilisin_Novo-like"/>
    <property type="match status" value="1"/>
</dbReference>
<proteinExistence type="inferred from homology"/>
<comment type="similarity">
    <text evidence="1 5">Belongs to the peptidase S8 family.</text>
</comment>
<evidence type="ECO:0000259" key="8">
    <source>
        <dbReference type="Pfam" id="PF00082"/>
    </source>
</evidence>
<dbReference type="SUPFAM" id="SSF52743">
    <property type="entry name" value="Subtilisin-like"/>
    <property type="match status" value="1"/>
</dbReference>
<feature type="domain" description="Peptidase S8/S53" evidence="8">
    <location>
        <begin position="81"/>
        <end position="495"/>
    </location>
</feature>
<dbReference type="Pfam" id="PF00082">
    <property type="entry name" value="Peptidase_S8"/>
    <property type="match status" value="1"/>
</dbReference>
<feature type="active site" description="Charge relay system" evidence="5">
    <location>
        <position position="462"/>
    </location>
</feature>
<feature type="region of interest" description="Disordered" evidence="6">
    <location>
        <begin position="257"/>
        <end position="295"/>
    </location>
</feature>
<feature type="active site" description="Charge relay system" evidence="5">
    <location>
        <position position="90"/>
    </location>
</feature>
<dbReference type="PIRSF" id="PIRSF037892">
    <property type="entry name" value="Subtilisin_rel_SRU_0565"/>
    <property type="match status" value="1"/>
</dbReference>
<dbReference type="RefSeq" id="WP_194506054.1">
    <property type="nucleotide sequence ID" value="NZ_JADILU010000001.1"/>
</dbReference>
<dbReference type="InterPro" id="IPR034080">
    <property type="entry name" value="Protease_P7-like_dom"/>
</dbReference>
<sequence>MKNLFRPFLYTLLLSTALFGCGATTGVLSTPIENIDTSPLKESALTESQKKAWSHLDLVQDTIPGMSVNKAYSEIIKNRKGKTVIVAVIDGGTDIDHEDLDGVIWTNKKEIPNNGKDDDNNGYIDDIHGWNFVGDGYDEQLEYVRLLASGDKNAPRYAEAEALYNTEYQKYLGYKTSYEQNLQYMTFADDELTKHFGKADYTKAEILAIKTEDEKLSQAIQVAQFVYANDLESVPNAKKVFKEGLEEINDRLNVNLNKNLQGRKTGDDPNDLNDKPGYGNNNPRPSKKAESHGTHVSGIIAAERNNNKGINGVANNVQIMAIRSTPNGDEYDKDVALAIRYAADNGAQIINASFGKSFSPHSDWVRDALKYAAEKDVLFVHAAGNDSEDIDVAHNYPNDAVGTGPEVSDNMITVGSITYKYGSTMVSDFSNFGKVNVDVFAPGSDIYSAMPENEYEYQGGTSMAAPNVAGVAALIRSQYPNLTAAQVKKILMDSGLPIKAKVTVGTNKQVKSLSEISTSGRIVNAYNALIIASQMANAN</sequence>
<evidence type="ECO:0000313" key="10">
    <source>
        <dbReference type="Proteomes" id="UP001597548"/>
    </source>
</evidence>
<accession>A0ABW5ZYL6</accession>
<dbReference type="PROSITE" id="PS00138">
    <property type="entry name" value="SUBTILASE_SER"/>
    <property type="match status" value="1"/>
</dbReference>
<evidence type="ECO:0000256" key="3">
    <source>
        <dbReference type="ARBA" id="ARBA00022801"/>
    </source>
</evidence>
<dbReference type="InterPro" id="IPR017308">
    <property type="entry name" value="Pept_S8_subtilisin_bacteroid"/>
</dbReference>
<keyword evidence="2 5" id="KW-0645">Protease</keyword>
<dbReference type="InterPro" id="IPR036852">
    <property type="entry name" value="Peptidase_S8/S53_dom_sf"/>
</dbReference>
<dbReference type="Gene3D" id="3.40.50.200">
    <property type="entry name" value="Peptidase S8/S53 domain"/>
    <property type="match status" value="2"/>
</dbReference>
<dbReference type="InterPro" id="IPR023828">
    <property type="entry name" value="Peptidase_S8_Ser-AS"/>
</dbReference>
<organism evidence="9 10">
    <name type="scientific">Psychroserpens luteus</name>
    <dbReference type="NCBI Taxonomy" id="1434066"/>
    <lineage>
        <taxon>Bacteria</taxon>
        <taxon>Pseudomonadati</taxon>
        <taxon>Bacteroidota</taxon>
        <taxon>Flavobacteriia</taxon>
        <taxon>Flavobacteriales</taxon>
        <taxon>Flavobacteriaceae</taxon>
        <taxon>Psychroserpens</taxon>
    </lineage>
</organism>
<keyword evidence="10" id="KW-1185">Reference proteome</keyword>
<evidence type="ECO:0000256" key="1">
    <source>
        <dbReference type="ARBA" id="ARBA00011073"/>
    </source>
</evidence>
<name>A0ABW5ZYL6_9FLAO</name>
<dbReference type="InterPro" id="IPR000209">
    <property type="entry name" value="Peptidase_S8/S53_dom"/>
</dbReference>
<keyword evidence="7" id="KW-0732">Signal</keyword>
<keyword evidence="4 5" id="KW-0720">Serine protease</keyword>
<dbReference type="InterPro" id="IPR051048">
    <property type="entry name" value="Peptidase_S8/S53_subtilisin"/>
</dbReference>
<dbReference type="PROSITE" id="PS00137">
    <property type="entry name" value="SUBTILASE_HIS"/>
    <property type="match status" value="1"/>
</dbReference>
<comment type="caution">
    <text evidence="9">The sequence shown here is derived from an EMBL/GenBank/DDBJ whole genome shotgun (WGS) entry which is preliminary data.</text>
</comment>
<evidence type="ECO:0000256" key="5">
    <source>
        <dbReference type="PROSITE-ProRule" id="PRU01240"/>
    </source>
</evidence>
<evidence type="ECO:0000256" key="6">
    <source>
        <dbReference type="SAM" id="MobiDB-lite"/>
    </source>
</evidence>
<dbReference type="EC" id="3.4.-.-" evidence="9"/>
<dbReference type="GO" id="GO:0016787">
    <property type="term" value="F:hydrolase activity"/>
    <property type="evidence" value="ECO:0007669"/>
    <property type="project" value="UniProtKB-KW"/>
</dbReference>
<keyword evidence="3 5" id="KW-0378">Hydrolase</keyword>
<evidence type="ECO:0000256" key="7">
    <source>
        <dbReference type="SAM" id="SignalP"/>
    </source>
</evidence>
<gene>
    <name evidence="9" type="ORF">ACFS29_15725</name>
</gene>
<protein>
    <submittedName>
        <fullName evidence="9">S8 family peptidase</fullName>
        <ecNumber evidence="9">3.4.-.-</ecNumber>
    </submittedName>
</protein>
<dbReference type="PANTHER" id="PTHR43399">
    <property type="entry name" value="SUBTILISIN-RELATED"/>
    <property type="match status" value="1"/>
</dbReference>
<evidence type="ECO:0000256" key="2">
    <source>
        <dbReference type="ARBA" id="ARBA00022670"/>
    </source>
</evidence>
<dbReference type="InterPro" id="IPR022398">
    <property type="entry name" value="Peptidase_S8_His-AS"/>
</dbReference>
<evidence type="ECO:0000256" key="4">
    <source>
        <dbReference type="ARBA" id="ARBA00022825"/>
    </source>
</evidence>
<feature type="signal peptide" evidence="7">
    <location>
        <begin position="1"/>
        <end position="22"/>
    </location>
</feature>
<dbReference type="PANTHER" id="PTHR43399:SF4">
    <property type="entry name" value="CELL WALL-ASSOCIATED PROTEASE"/>
    <property type="match status" value="1"/>
</dbReference>
<dbReference type="EMBL" id="JBHUOS010000010">
    <property type="protein sequence ID" value="MFD2917103.1"/>
    <property type="molecule type" value="Genomic_DNA"/>
</dbReference>
<dbReference type="PROSITE" id="PS51892">
    <property type="entry name" value="SUBTILASE"/>
    <property type="match status" value="1"/>
</dbReference>
<reference evidence="10" key="1">
    <citation type="journal article" date="2019" name="Int. J. Syst. Evol. Microbiol.">
        <title>The Global Catalogue of Microorganisms (GCM) 10K type strain sequencing project: providing services to taxonomists for standard genome sequencing and annotation.</title>
        <authorList>
            <consortium name="The Broad Institute Genomics Platform"/>
            <consortium name="The Broad Institute Genome Sequencing Center for Infectious Disease"/>
            <person name="Wu L."/>
            <person name="Ma J."/>
        </authorList>
    </citation>
    <scope>NUCLEOTIDE SEQUENCE [LARGE SCALE GENOMIC DNA]</scope>
    <source>
        <strain evidence="10">KCTC 32514</strain>
    </source>
</reference>
<dbReference type="Proteomes" id="UP001597548">
    <property type="component" value="Unassembled WGS sequence"/>
</dbReference>